<proteinExistence type="predicted"/>
<accession>A0A3E0TNG3</accession>
<organism evidence="1 2">
    <name type="scientific">Thalassotalea euphylliae</name>
    <dbReference type="NCBI Taxonomy" id="1655234"/>
    <lineage>
        <taxon>Bacteria</taxon>
        <taxon>Pseudomonadati</taxon>
        <taxon>Pseudomonadota</taxon>
        <taxon>Gammaproteobacteria</taxon>
        <taxon>Alteromonadales</taxon>
        <taxon>Colwelliaceae</taxon>
        <taxon>Thalassotalea</taxon>
    </lineage>
</organism>
<sequence length="104" mass="12029">MEDRRARNVKLLTHRIAEFIEAFNIEGCNLLLEQRLELLADIQNEVAANPKDEALAAEFHDLLIWLEQQDAQPQDKVVELKAKYQLKLSKQKKANVAIKQYTSL</sequence>
<name>A0A3E0TNG3_9GAMM</name>
<dbReference type="RefSeq" id="WP_116007159.1">
    <property type="nucleotide sequence ID" value="NZ_QUOU01000001.1"/>
</dbReference>
<protein>
    <submittedName>
        <fullName evidence="1">Uncharacterized protein</fullName>
    </submittedName>
</protein>
<dbReference type="Proteomes" id="UP000256478">
    <property type="component" value="Unassembled WGS sequence"/>
</dbReference>
<gene>
    <name evidence="1" type="ORF">DXX93_05270</name>
</gene>
<dbReference type="EMBL" id="QUOU01000001">
    <property type="protein sequence ID" value="REL26038.1"/>
    <property type="molecule type" value="Genomic_DNA"/>
</dbReference>
<reference evidence="1 2" key="1">
    <citation type="submission" date="2018-08" db="EMBL/GenBank/DDBJ databases">
        <title>Thalassotalea euphylliae genome.</title>
        <authorList>
            <person name="Summers S."/>
            <person name="Rice S.A."/>
            <person name="Freckelton M.L."/>
            <person name="Nedved B.T."/>
            <person name="Hadfield M.G."/>
        </authorList>
    </citation>
    <scope>NUCLEOTIDE SEQUENCE [LARGE SCALE GENOMIC DNA]</scope>
    <source>
        <strain evidence="1 2">H1</strain>
    </source>
</reference>
<comment type="caution">
    <text evidence="1">The sequence shown here is derived from an EMBL/GenBank/DDBJ whole genome shotgun (WGS) entry which is preliminary data.</text>
</comment>
<evidence type="ECO:0000313" key="1">
    <source>
        <dbReference type="EMBL" id="REL26038.1"/>
    </source>
</evidence>
<dbReference type="AlphaFoldDB" id="A0A3E0TNG3"/>
<evidence type="ECO:0000313" key="2">
    <source>
        <dbReference type="Proteomes" id="UP000256478"/>
    </source>
</evidence>
<dbReference type="OrthoDB" id="9987563at2"/>